<protein>
    <recommendedName>
        <fullName evidence="4">Tubulin--tyrosine ligase-like protein 5</fullName>
    </recommendedName>
</protein>
<dbReference type="PANTHER" id="PTHR12241:SF145">
    <property type="entry name" value="TUBULIN POLYGLUTAMYLASE TTLL5"/>
    <property type="match status" value="1"/>
</dbReference>
<dbReference type="GO" id="GO:0000226">
    <property type="term" value="P:microtubule cytoskeleton organization"/>
    <property type="evidence" value="ECO:0007669"/>
    <property type="project" value="TreeGrafter"/>
</dbReference>
<evidence type="ECO:0000256" key="5">
    <source>
        <dbReference type="ARBA" id="ARBA00049274"/>
    </source>
</evidence>
<dbReference type="Pfam" id="PF03133">
    <property type="entry name" value="TTL"/>
    <property type="match status" value="1"/>
</dbReference>
<keyword evidence="2" id="KW-0547">Nucleotide-binding</keyword>
<gene>
    <name evidence="6" type="ORF">THRCLA_00556</name>
</gene>
<keyword evidence="3" id="KW-0067">ATP-binding</keyword>
<dbReference type="AlphaFoldDB" id="A0A1W0AAV1"/>
<organism evidence="6 7">
    <name type="scientific">Thraustotheca clavata</name>
    <dbReference type="NCBI Taxonomy" id="74557"/>
    <lineage>
        <taxon>Eukaryota</taxon>
        <taxon>Sar</taxon>
        <taxon>Stramenopiles</taxon>
        <taxon>Oomycota</taxon>
        <taxon>Saprolegniomycetes</taxon>
        <taxon>Saprolegniales</taxon>
        <taxon>Achlyaceae</taxon>
        <taxon>Thraustotheca</taxon>
    </lineage>
</organism>
<dbReference type="OrthoDB" id="202825at2759"/>
<evidence type="ECO:0000256" key="4">
    <source>
        <dbReference type="ARBA" id="ARBA00041448"/>
    </source>
</evidence>
<dbReference type="Gene3D" id="3.30.470.20">
    <property type="entry name" value="ATP-grasp fold, B domain"/>
    <property type="match status" value="1"/>
</dbReference>
<comment type="caution">
    <text evidence="6">The sequence shown here is derived from an EMBL/GenBank/DDBJ whole genome shotgun (WGS) entry which is preliminary data.</text>
</comment>
<evidence type="ECO:0000313" key="6">
    <source>
        <dbReference type="EMBL" id="OQS07412.1"/>
    </source>
</evidence>
<keyword evidence="1 6" id="KW-0436">Ligase</keyword>
<keyword evidence="7" id="KW-1185">Reference proteome</keyword>
<evidence type="ECO:0000313" key="7">
    <source>
        <dbReference type="Proteomes" id="UP000243217"/>
    </source>
</evidence>
<dbReference type="GO" id="GO:0070740">
    <property type="term" value="F:tubulin-glutamic acid ligase activity"/>
    <property type="evidence" value="ECO:0007669"/>
    <property type="project" value="TreeGrafter"/>
</dbReference>
<dbReference type="SUPFAM" id="SSF56059">
    <property type="entry name" value="Glutathione synthetase ATP-binding domain-like"/>
    <property type="match status" value="1"/>
</dbReference>
<dbReference type="Proteomes" id="UP000243217">
    <property type="component" value="Unassembled WGS sequence"/>
</dbReference>
<accession>A0A1W0AAV1</accession>
<evidence type="ECO:0000256" key="1">
    <source>
        <dbReference type="ARBA" id="ARBA00022598"/>
    </source>
</evidence>
<name>A0A1W0AAV1_9STRA</name>
<dbReference type="GO" id="GO:0036064">
    <property type="term" value="C:ciliary basal body"/>
    <property type="evidence" value="ECO:0007669"/>
    <property type="project" value="TreeGrafter"/>
</dbReference>
<dbReference type="PROSITE" id="PS51221">
    <property type="entry name" value="TTL"/>
    <property type="match status" value="1"/>
</dbReference>
<comment type="catalytic activity">
    <reaction evidence="5">
        <text>L-glutamyl-[protein] + L-glutamate + ATP = gamma-L-glutamyl-L-glutamyl-[protein] + ADP + phosphate + H(+)</text>
        <dbReference type="Rhea" id="RHEA:60144"/>
        <dbReference type="Rhea" id="RHEA-COMP:10208"/>
        <dbReference type="Rhea" id="RHEA-COMP:15517"/>
        <dbReference type="ChEBI" id="CHEBI:15378"/>
        <dbReference type="ChEBI" id="CHEBI:29973"/>
        <dbReference type="ChEBI" id="CHEBI:29985"/>
        <dbReference type="ChEBI" id="CHEBI:30616"/>
        <dbReference type="ChEBI" id="CHEBI:43474"/>
        <dbReference type="ChEBI" id="CHEBI:143622"/>
        <dbReference type="ChEBI" id="CHEBI:456216"/>
    </reaction>
    <physiologicalReaction direction="left-to-right" evidence="5">
        <dbReference type="Rhea" id="RHEA:60145"/>
    </physiologicalReaction>
</comment>
<evidence type="ECO:0000256" key="2">
    <source>
        <dbReference type="ARBA" id="ARBA00022741"/>
    </source>
</evidence>
<dbReference type="GO" id="GO:0005524">
    <property type="term" value="F:ATP binding"/>
    <property type="evidence" value="ECO:0007669"/>
    <property type="project" value="UniProtKB-KW"/>
</dbReference>
<dbReference type="EMBL" id="JNBS01000240">
    <property type="protein sequence ID" value="OQS07412.1"/>
    <property type="molecule type" value="Genomic_DNA"/>
</dbReference>
<sequence length="502" mass="57194">MDNQDSMSDGDSECENTAQPIQILVSVANPSKPAVVFFNYPTYLNLQRDCPEGWEVQSCKGEIAFTYHGTRRYLYNAVKNVLHTNQATKTTKSSWNLFWGRHLEPSQLGRLLPGQKTNHFPGSLELGRKDKLCGNILRLQRRFGSFFNIIPVTYITSKSDGRLFMQAYAADPKALWILKPPNQCCGRGIKLVAGNADYKFEPDKCYVAQKYISNPYLINGFKFDMRLYVLVTSYDPLRIYLYNDGLVRFCTQKYSTAPKDLKNRFGHLTNYSVNKKNKAYQANQGNDGSGSKWSYQALQAYLKEQGLNPEGVHNDIATVILKALLCVEAPLMAQSTKQLRANQSCFELYGFDILLDDKLQPWLLEVNVFPSMSSSSPMDKRIKSILLADTFHLIGIPATNIPNATEAKAKRKEIAATRRQSLDNNVNEQQWIHQLCDEEARIGHFRRIFPTKATSEYLQYFESPRQSNIALSKWLTASKRRAKSFSEKLHIAKALDEQLTEN</sequence>
<dbReference type="InterPro" id="IPR004344">
    <property type="entry name" value="TTL/TTLL_fam"/>
</dbReference>
<dbReference type="GO" id="GO:0015631">
    <property type="term" value="F:tubulin binding"/>
    <property type="evidence" value="ECO:0007669"/>
    <property type="project" value="TreeGrafter"/>
</dbReference>
<proteinExistence type="predicted"/>
<evidence type="ECO:0000256" key="3">
    <source>
        <dbReference type="ARBA" id="ARBA00022840"/>
    </source>
</evidence>
<reference evidence="6 7" key="1">
    <citation type="journal article" date="2014" name="Genome Biol. Evol.">
        <title>The secreted proteins of Achlya hypogyna and Thraustotheca clavata identify the ancestral oomycete secretome and reveal gene acquisitions by horizontal gene transfer.</title>
        <authorList>
            <person name="Misner I."/>
            <person name="Blouin N."/>
            <person name="Leonard G."/>
            <person name="Richards T.A."/>
            <person name="Lane C.E."/>
        </authorList>
    </citation>
    <scope>NUCLEOTIDE SEQUENCE [LARGE SCALE GENOMIC DNA]</scope>
    <source>
        <strain evidence="6 7">ATCC 34112</strain>
    </source>
</reference>
<dbReference type="PANTHER" id="PTHR12241">
    <property type="entry name" value="TUBULIN POLYGLUTAMYLASE"/>
    <property type="match status" value="1"/>
</dbReference>